<dbReference type="PANTHER" id="PTHR38041:SF1">
    <property type="entry name" value="CHORISMATE MUTASE"/>
    <property type="match status" value="1"/>
</dbReference>
<keyword evidence="1" id="KW-0413">Isomerase</keyword>
<dbReference type="STRING" id="1802726.A3B07_01700"/>
<dbReference type="InterPro" id="IPR002701">
    <property type="entry name" value="CM_II_prokaryot"/>
</dbReference>
<sequence length="95" mass="11273">MSNILKELRKEIDIVDRELVSVLARRFKITHKVGVYKAQFDVPSFDKKRESEILENKKLLAKKYNINPLLVEKIFKLVMAETRKNHRYEKNGNSK</sequence>
<dbReference type="GO" id="GO:0046417">
    <property type="term" value="P:chorismate metabolic process"/>
    <property type="evidence" value="ECO:0007669"/>
    <property type="project" value="InterPro"/>
</dbReference>
<dbReference type="Pfam" id="PF01817">
    <property type="entry name" value="CM_2"/>
    <property type="match status" value="1"/>
</dbReference>
<dbReference type="SMART" id="SM00830">
    <property type="entry name" value="CM_2"/>
    <property type="match status" value="1"/>
</dbReference>
<proteinExistence type="predicted"/>
<dbReference type="AlphaFoldDB" id="A0A1G2SDA5"/>
<comment type="caution">
    <text evidence="3">The sequence shown here is derived from an EMBL/GenBank/DDBJ whole genome shotgun (WGS) entry which is preliminary data.</text>
</comment>
<evidence type="ECO:0000313" key="3">
    <source>
        <dbReference type="EMBL" id="OHA82629.1"/>
    </source>
</evidence>
<dbReference type="PROSITE" id="PS51168">
    <property type="entry name" value="CHORISMATE_MUT_2"/>
    <property type="match status" value="1"/>
</dbReference>
<organism evidence="3 4">
    <name type="scientific">Candidatus Yonathbacteria bacterium RIFCSPLOWO2_01_FULL_43_27</name>
    <dbReference type="NCBI Taxonomy" id="1802726"/>
    <lineage>
        <taxon>Bacteria</taxon>
        <taxon>Candidatus Yonathiibacteriota</taxon>
    </lineage>
</organism>
<evidence type="ECO:0000313" key="4">
    <source>
        <dbReference type="Proteomes" id="UP000178817"/>
    </source>
</evidence>
<dbReference type="PANTHER" id="PTHR38041">
    <property type="entry name" value="CHORISMATE MUTASE"/>
    <property type="match status" value="1"/>
</dbReference>
<accession>A0A1G2SDA5</accession>
<evidence type="ECO:0000259" key="2">
    <source>
        <dbReference type="PROSITE" id="PS51168"/>
    </source>
</evidence>
<dbReference type="SUPFAM" id="SSF48600">
    <property type="entry name" value="Chorismate mutase II"/>
    <property type="match status" value="1"/>
</dbReference>
<dbReference type="GO" id="GO:0009697">
    <property type="term" value="P:salicylic acid biosynthetic process"/>
    <property type="evidence" value="ECO:0007669"/>
    <property type="project" value="TreeGrafter"/>
</dbReference>
<protein>
    <recommendedName>
        <fullName evidence="2">Chorismate mutase domain-containing protein</fullName>
    </recommendedName>
</protein>
<gene>
    <name evidence="3" type="ORF">A3B07_01700</name>
</gene>
<reference evidence="3 4" key="1">
    <citation type="journal article" date="2016" name="Nat. Commun.">
        <title>Thousands of microbial genomes shed light on interconnected biogeochemical processes in an aquifer system.</title>
        <authorList>
            <person name="Anantharaman K."/>
            <person name="Brown C.T."/>
            <person name="Hug L.A."/>
            <person name="Sharon I."/>
            <person name="Castelle C.J."/>
            <person name="Probst A.J."/>
            <person name="Thomas B.C."/>
            <person name="Singh A."/>
            <person name="Wilkins M.J."/>
            <person name="Karaoz U."/>
            <person name="Brodie E.L."/>
            <person name="Williams K.H."/>
            <person name="Hubbard S.S."/>
            <person name="Banfield J.F."/>
        </authorList>
    </citation>
    <scope>NUCLEOTIDE SEQUENCE [LARGE SCALE GENOMIC DNA]</scope>
</reference>
<dbReference type="GO" id="GO:0004106">
    <property type="term" value="F:chorismate mutase activity"/>
    <property type="evidence" value="ECO:0007669"/>
    <property type="project" value="InterPro"/>
</dbReference>
<feature type="domain" description="Chorismate mutase" evidence="2">
    <location>
        <begin position="1"/>
        <end position="90"/>
    </location>
</feature>
<dbReference type="InterPro" id="IPR036263">
    <property type="entry name" value="Chorismate_II_sf"/>
</dbReference>
<dbReference type="Gene3D" id="1.20.59.10">
    <property type="entry name" value="Chorismate mutase"/>
    <property type="match status" value="1"/>
</dbReference>
<dbReference type="Proteomes" id="UP000178817">
    <property type="component" value="Unassembled WGS sequence"/>
</dbReference>
<dbReference type="InterPro" id="IPR036979">
    <property type="entry name" value="CM_dom_sf"/>
</dbReference>
<dbReference type="InterPro" id="IPR051331">
    <property type="entry name" value="Chorismate_mutase-related"/>
</dbReference>
<name>A0A1G2SDA5_9BACT</name>
<dbReference type="EMBL" id="MHUV01000005">
    <property type="protein sequence ID" value="OHA82629.1"/>
    <property type="molecule type" value="Genomic_DNA"/>
</dbReference>
<evidence type="ECO:0000256" key="1">
    <source>
        <dbReference type="ARBA" id="ARBA00023235"/>
    </source>
</evidence>